<feature type="region of interest" description="Disordered" evidence="1">
    <location>
        <begin position="1"/>
        <end position="20"/>
    </location>
</feature>
<dbReference type="EMBL" id="SRLO01000070">
    <property type="protein sequence ID" value="TNN78809.1"/>
    <property type="molecule type" value="Genomic_DNA"/>
</dbReference>
<sequence length="63" mass="7696">MGQKGGRNDDEEEEEEEEIQCPSSKSYLWDVFLYLRLTERQNMWTFYWSMYAGPQEISRHRQS</sequence>
<comment type="caution">
    <text evidence="2">The sequence shown here is derived from an EMBL/GenBank/DDBJ whole genome shotgun (WGS) entry which is preliminary data.</text>
</comment>
<evidence type="ECO:0000313" key="3">
    <source>
        <dbReference type="Proteomes" id="UP000314294"/>
    </source>
</evidence>
<accession>A0A4Z2IL99</accession>
<evidence type="ECO:0000256" key="1">
    <source>
        <dbReference type="SAM" id="MobiDB-lite"/>
    </source>
</evidence>
<reference evidence="2 3" key="1">
    <citation type="submission" date="2019-03" db="EMBL/GenBank/DDBJ databases">
        <title>First draft genome of Liparis tanakae, snailfish: a comprehensive survey of snailfish specific genes.</title>
        <authorList>
            <person name="Kim W."/>
            <person name="Song I."/>
            <person name="Jeong J.-H."/>
            <person name="Kim D."/>
            <person name="Kim S."/>
            <person name="Ryu S."/>
            <person name="Song J.Y."/>
            <person name="Lee S.K."/>
        </authorList>
    </citation>
    <scope>NUCLEOTIDE SEQUENCE [LARGE SCALE GENOMIC DNA]</scope>
    <source>
        <tissue evidence="2">Muscle</tissue>
    </source>
</reference>
<name>A0A4Z2IL99_9TELE</name>
<proteinExistence type="predicted"/>
<protein>
    <submittedName>
        <fullName evidence="2">Uncharacterized protein</fullName>
    </submittedName>
</protein>
<organism evidence="2 3">
    <name type="scientific">Liparis tanakae</name>
    <name type="common">Tanaka's snailfish</name>
    <dbReference type="NCBI Taxonomy" id="230148"/>
    <lineage>
        <taxon>Eukaryota</taxon>
        <taxon>Metazoa</taxon>
        <taxon>Chordata</taxon>
        <taxon>Craniata</taxon>
        <taxon>Vertebrata</taxon>
        <taxon>Euteleostomi</taxon>
        <taxon>Actinopterygii</taxon>
        <taxon>Neopterygii</taxon>
        <taxon>Teleostei</taxon>
        <taxon>Neoteleostei</taxon>
        <taxon>Acanthomorphata</taxon>
        <taxon>Eupercaria</taxon>
        <taxon>Perciformes</taxon>
        <taxon>Cottioidei</taxon>
        <taxon>Cottales</taxon>
        <taxon>Liparidae</taxon>
        <taxon>Liparis</taxon>
    </lineage>
</organism>
<evidence type="ECO:0000313" key="2">
    <source>
        <dbReference type="EMBL" id="TNN78809.1"/>
    </source>
</evidence>
<dbReference type="Proteomes" id="UP000314294">
    <property type="component" value="Unassembled WGS sequence"/>
</dbReference>
<gene>
    <name evidence="2" type="ORF">EYF80_010979</name>
</gene>
<dbReference type="AlphaFoldDB" id="A0A4Z2IL99"/>
<feature type="compositionally biased region" description="Acidic residues" evidence="1">
    <location>
        <begin position="9"/>
        <end position="19"/>
    </location>
</feature>
<keyword evidence="3" id="KW-1185">Reference proteome</keyword>